<dbReference type="EMBL" id="CAJNJA010029067">
    <property type="protein sequence ID" value="CAE7618617.1"/>
    <property type="molecule type" value="Genomic_DNA"/>
</dbReference>
<evidence type="ECO:0000313" key="2">
    <source>
        <dbReference type="EMBL" id="CAE7618617.1"/>
    </source>
</evidence>
<feature type="region of interest" description="Disordered" evidence="1">
    <location>
        <begin position="1"/>
        <end position="38"/>
    </location>
</feature>
<feature type="non-terminal residue" evidence="2">
    <location>
        <position position="153"/>
    </location>
</feature>
<comment type="caution">
    <text evidence="2">The sequence shown here is derived from an EMBL/GenBank/DDBJ whole genome shotgun (WGS) entry which is preliminary data.</text>
</comment>
<proteinExistence type="predicted"/>
<organism evidence="2 3">
    <name type="scientific">Symbiodinium necroappetens</name>
    <dbReference type="NCBI Taxonomy" id="1628268"/>
    <lineage>
        <taxon>Eukaryota</taxon>
        <taxon>Sar</taxon>
        <taxon>Alveolata</taxon>
        <taxon>Dinophyceae</taxon>
        <taxon>Suessiales</taxon>
        <taxon>Symbiodiniaceae</taxon>
        <taxon>Symbiodinium</taxon>
    </lineage>
</organism>
<keyword evidence="3" id="KW-1185">Reference proteome</keyword>
<dbReference type="AlphaFoldDB" id="A0A812VGJ6"/>
<gene>
    <name evidence="2" type="primary">cya1</name>
    <name evidence="2" type="ORF">SNEC2469_LOCUS17547</name>
</gene>
<reference evidence="2" key="1">
    <citation type="submission" date="2021-02" db="EMBL/GenBank/DDBJ databases">
        <authorList>
            <person name="Dougan E. K."/>
            <person name="Rhodes N."/>
            <person name="Thang M."/>
            <person name="Chan C."/>
        </authorList>
    </citation>
    <scope>NUCLEOTIDE SEQUENCE</scope>
</reference>
<evidence type="ECO:0000313" key="3">
    <source>
        <dbReference type="Proteomes" id="UP000601435"/>
    </source>
</evidence>
<dbReference type="Proteomes" id="UP000601435">
    <property type="component" value="Unassembled WGS sequence"/>
</dbReference>
<protein>
    <submittedName>
        <fullName evidence="2">Cya1 protein</fullName>
    </submittedName>
</protein>
<dbReference type="OrthoDB" id="429436at2759"/>
<feature type="compositionally biased region" description="Low complexity" evidence="1">
    <location>
        <begin position="10"/>
        <end position="19"/>
    </location>
</feature>
<accession>A0A812VGJ6</accession>
<evidence type="ECO:0000256" key="1">
    <source>
        <dbReference type="SAM" id="MobiDB-lite"/>
    </source>
</evidence>
<sequence>RNRSDRSHAGSSASEGDSSGSEDEEENDVEEGETGRLSRMLMHVAPREVVHMRESFVYMVAGLKSFARYMDPEIMRIVVQSKRQAQLGMGKAPVTIFFSSSELGGADGGAGMALCSCWGAESTSRVTLGMSPYYISLSAIQLPSLQDRELMTR</sequence>
<name>A0A812VGJ6_9DINO</name>
<feature type="compositionally biased region" description="Acidic residues" evidence="1">
    <location>
        <begin position="20"/>
        <end position="32"/>
    </location>
</feature>